<dbReference type="OrthoDB" id="77580at2759"/>
<evidence type="ECO:0000313" key="1">
    <source>
        <dbReference type="EMBL" id="KAF0701612.1"/>
    </source>
</evidence>
<reference evidence="2 3" key="1">
    <citation type="submission" date="2019-03" db="EMBL/GenBank/DDBJ databases">
        <authorList>
            <person name="Gaulin E."/>
            <person name="Dumas B."/>
        </authorList>
    </citation>
    <scope>NUCLEOTIDE SEQUENCE [LARGE SCALE GENOMIC DNA]</scope>
    <source>
        <strain evidence="2">CBS 568.67</strain>
    </source>
</reference>
<name>A0A485KJ29_9STRA</name>
<protein>
    <submittedName>
        <fullName evidence="2">Aste57867_7960 protein</fullName>
    </submittedName>
</protein>
<evidence type="ECO:0000313" key="3">
    <source>
        <dbReference type="Proteomes" id="UP000332933"/>
    </source>
</evidence>
<accession>A0A485KJ29</accession>
<dbReference type="EMBL" id="VJMH01005006">
    <property type="protein sequence ID" value="KAF0701612.1"/>
    <property type="molecule type" value="Genomic_DNA"/>
</dbReference>
<proteinExistence type="predicted"/>
<dbReference type="EMBL" id="CAADRA010005027">
    <property type="protein sequence ID" value="VFT84853.1"/>
    <property type="molecule type" value="Genomic_DNA"/>
</dbReference>
<keyword evidence="3" id="KW-1185">Reference proteome</keyword>
<evidence type="ECO:0000313" key="2">
    <source>
        <dbReference type="EMBL" id="VFT84853.1"/>
    </source>
</evidence>
<dbReference type="Proteomes" id="UP000332933">
    <property type="component" value="Unassembled WGS sequence"/>
</dbReference>
<gene>
    <name evidence="2" type="primary">Aste57867_7960</name>
    <name evidence="1" type="ORF">As57867_007930</name>
    <name evidence="2" type="ORF">ASTE57867_7960</name>
</gene>
<dbReference type="AlphaFoldDB" id="A0A485KJ29"/>
<sequence>MLLELGGPFARFDLASVATHVTKACHYCTTPHPASDGPEDDHVQDRNSLVCAVCGRTNAPPWLTTHHLHVGARFLLRGEVMNVVGVVIEIDLLKKVVGTFSVTKTTKSSRHAIFTKMDVSEMMVAKLELLPPESSWHAVLDAHGLCSHCKHTYHIANTETDGVPPTAERLMQEVAMLEQLKCDKEKAHGHATSREMVQRTLDIKAQDKVVWQLKKRLEQVQMWCPHCGRNPAILSPNNV</sequence>
<reference evidence="1" key="2">
    <citation type="submission" date="2019-06" db="EMBL/GenBank/DDBJ databases">
        <title>Genomics analysis of Aphanomyces spp. identifies a new class of oomycete effector associated with host adaptation.</title>
        <authorList>
            <person name="Gaulin E."/>
        </authorList>
    </citation>
    <scope>NUCLEOTIDE SEQUENCE</scope>
    <source>
        <strain evidence="1">CBS 578.67</strain>
    </source>
</reference>
<organism evidence="2 3">
    <name type="scientific">Aphanomyces stellatus</name>
    <dbReference type="NCBI Taxonomy" id="120398"/>
    <lineage>
        <taxon>Eukaryota</taxon>
        <taxon>Sar</taxon>
        <taxon>Stramenopiles</taxon>
        <taxon>Oomycota</taxon>
        <taxon>Saprolegniomycetes</taxon>
        <taxon>Saprolegniales</taxon>
        <taxon>Verrucalvaceae</taxon>
        <taxon>Aphanomyces</taxon>
    </lineage>
</organism>